<evidence type="ECO:0000256" key="6">
    <source>
        <dbReference type="ARBA" id="ARBA00023136"/>
    </source>
</evidence>
<reference evidence="9" key="2">
    <citation type="submission" date="2021-04" db="EMBL/GenBank/DDBJ databases">
        <authorList>
            <person name="Gilroy R."/>
        </authorList>
    </citation>
    <scope>NUCLEOTIDE SEQUENCE</scope>
    <source>
        <strain evidence="9">1068</strain>
    </source>
</reference>
<proteinExistence type="inferred from homology"/>
<protein>
    <submittedName>
        <fullName evidence="9">ABC transporter permease subunit</fullName>
    </submittedName>
</protein>
<organism evidence="9 10">
    <name type="scientific">Candidatus Blautia pullicola</name>
    <dbReference type="NCBI Taxonomy" id="2838498"/>
    <lineage>
        <taxon>Bacteria</taxon>
        <taxon>Bacillati</taxon>
        <taxon>Bacillota</taxon>
        <taxon>Clostridia</taxon>
        <taxon>Lachnospirales</taxon>
        <taxon>Lachnospiraceae</taxon>
        <taxon>Blautia</taxon>
    </lineage>
</organism>
<gene>
    <name evidence="9" type="ORF">H9809_08265</name>
</gene>
<dbReference type="InterPro" id="IPR000515">
    <property type="entry name" value="MetI-like"/>
</dbReference>
<accession>A0A9D2FSL7</accession>
<dbReference type="Proteomes" id="UP000824056">
    <property type="component" value="Unassembled WGS sequence"/>
</dbReference>
<keyword evidence="3" id="KW-1003">Cell membrane</keyword>
<feature type="transmembrane region" description="Helical" evidence="7">
    <location>
        <begin position="60"/>
        <end position="86"/>
    </location>
</feature>
<feature type="transmembrane region" description="Helical" evidence="7">
    <location>
        <begin position="226"/>
        <end position="248"/>
    </location>
</feature>
<dbReference type="PANTHER" id="PTHR30151">
    <property type="entry name" value="ALKANE SULFONATE ABC TRANSPORTER-RELATED, MEMBRANE SUBUNIT"/>
    <property type="match status" value="1"/>
</dbReference>
<sequence length="259" mass="28483">MISITADKKQEKTNKIKLWAVVFWLLIWQGASSAVGQEILLVSPVSVLKRLLELGVQGDFWASIGFSMLRIIGGFLAAMVLGILLGGLSARCRPVREFLAPAVVTVKAIPVASFVILVLIWVSSRNLSVVISFLMVFPVIYTNILEGIGSTDKKLLEMAQVFQLSSLRKIRYIYVSQVLPFFQAGCSIALGLCWKAGVAAEVIGIPDGSIGEKLYKAKVYLDTPDLFAWTLVIILVSLIFEKVFLAGIKKCVRYLERNG</sequence>
<evidence type="ECO:0000256" key="2">
    <source>
        <dbReference type="ARBA" id="ARBA00022448"/>
    </source>
</evidence>
<evidence type="ECO:0000256" key="4">
    <source>
        <dbReference type="ARBA" id="ARBA00022692"/>
    </source>
</evidence>
<dbReference type="CDD" id="cd06261">
    <property type="entry name" value="TM_PBP2"/>
    <property type="match status" value="1"/>
</dbReference>
<keyword evidence="5 7" id="KW-1133">Transmembrane helix</keyword>
<dbReference type="SUPFAM" id="SSF161098">
    <property type="entry name" value="MetI-like"/>
    <property type="match status" value="1"/>
</dbReference>
<evidence type="ECO:0000256" key="3">
    <source>
        <dbReference type="ARBA" id="ARBA00022475"/>
    </source>
</evidence>
<evidence type="ECO:0000256" key="7">
    <source>
        <dbReference type="RuleBase" id="RU363032"/>
    </source>
</evidence>
<dbReference type="Pfam" id="PF00528">
    <property type="entry name" value="BPD_transp_1"/>
    <property type="match status" value="1"/>
</dbReference>
<evidence type="ECO:0000313" key="9">
    <source>
        <dbReference type="EMBL" id="HIZ65876.1"/>
    </source>
</evidence>
<feature type="domain" description="ABC transmembrane type-1" evidence="8">
    <location>
        <begin position="64"/>
        <end position="244"/>
    </location>
</feature>
<dbReference type="InterPro" id="IPR035906">
    <property type="entry name" value="MetI-like_sf"/>
</dbReference>
<feature type="transmembrane region" description="Helical" evidence="7">
    <location>
        <begin position="127"/>
        <end position="149"/>
    </location>
</feature>
<dbReference type="GO" id="GO:0005886">
    <property type="term" value="C:plasma membrane"/>
    <property type="evidence" value="ECO:0007669"/>
    <property type="project" value="UniProtKB-SubCell"/>
</dbReference>
<name>A0A9D2FSL7_9FIRM</name>
<evidence type="ECO:0000313" key="10">
    <source>
        <dbReference type="Proteomes" id="UP000824056"/>
    </source>
</evidence>
<keyword evidence="2 7" id="KW-0813">Transport</keyword>
<comment type="caution">
    <text evidence="9">The sequence shown here is derived from an EMBL/GenBank/DDBJ whole genome shotgun (WGS) entry which is preliminary data.</text>
</comment>
<dbReference type="AlphaFoldDB" id="A0A9D2FSL7"/>
<reference evidence="9" key="1">
    <citation type="journal article" date="2021" name="PeerJ">
        <title>Extensive microbial diversity within the chicken gut microbiome revealed by metagenomics and culture.</title>
        <authorList>
            <person name="Gilroy R."/>
            <person name="Ravi A."/>
            <person name="Getino M."/>
            <person name="Pursley I."/>
            <person name="Horton D.L."/>
            <person name="Alikhan N.F."/>
            <person name="Baker D."/>
            <person name="Gharbi K."/>
            <person name="Hall N."/>
            <person name="Watson M."/>
            <person name="Adriaenssens E.M."/>
            <person name="Foster-Nyarko E."/>
            <person name="Jarju S."/>
            <person name="Secka A."/>
            <person name="Antonio M."/>
            <person name="Oren A."/>
            <person name="Chaudhuri R.R."/>
            <person name="La Ragione R."/>
            <person name="Hildebrand F."/>
            <person name="Pallen M.J."/>
        </authorList>
    </citation>
    <scope>NUCLEOTIDE SEQUENCE</scope>
    <source>
        <strain evidence="9">1068</strain>
    </source>
</reference>
<dbReference type="PROSITE" id="PS50928">
    <property type="entry name" value="ABC_TM1"/>
    <property type="match status" value="1"/>
</dbReference>
<evidence type="ECO:0000256" key="5">
    <source>
        <dbReference type="ARBA" id="ARBA00022989"/>
    </source>
</evidence>
<dbReference type="Gene3D" id="1.10.3720.10">
    <property type="entry name" value="MetI-like"/>
    <property type="match status" value="1"/>
</dbReference>
<keyword evidence="6 7" id="KW-0472">Membrane</keyword>
<feature type="transmembrane region" description="Helical" evidence="7">
    <location>
        <begin position="170"/>
        <end position="192"/>
    </location>
</feature>
<keyword evidence="4 7" id="KW-0812">Transmembrane</keyword>
<comment type="similarity">
    <text evidence="7">Belongs to the binding-protein-dependent transport system permease family.</text>
</comment>
<feature type="transmembrane region" description="Helical" evidence="7">
    <location>
        <begin position="98"/>
        <end position="121"/>
    </location>
</feature>
<evidence type="ECO:0000259" key="8">
    <source>
        <dbReference type="PROSITE" id="PS50928"/>
    </source>
</evidence>
<comment type="subcellular location">
    <subcellularLocation>
        <location evidence="1 7">Cell membrane</location>
        <topology evidence="1 7">Multi-pass membrane protein</topology>
    </subcellularLocation>
</comment>
<evidence type="ECO:0000256" key="1">
    <source>
        <dbReference type="ARBA" id="ARBA00004651"/>
    </source>
</evidence>
<dbReference type="EMBL" id="DXBG01000190">
    <property type="protein sequence ID" value="HIZ65876.1"/>
    <property type="molecule type" value="Genomic_DNA"/>
</dbReference>
<dbReference type="GO" id="GO:0055085">
    <property type="term" value="P:transmembrane transport"/>
    <property type="evidence" value="ECO:0007669"/>
    <property type="project" value="InterPro"/>
</dbReference>
<dbReference type="PANTHER" id="PTHR30151:SF0">
    <property type="entry name" value="ABC TRANSPORTER PERMEASE PROTEIN MJ0413-RELATED"/>
    <property type="match status" value="1"/>
</dbReference>